<dbReference type="PANTHER" id="PTHR33939">
    <property type="entry name" value="PROTEIN CBG22215"/>
    <property type="match status" value="1"/>
</dbReference>
<dbReference type="Gene3D" id="3.30.420.10">
    <property type="entry name" value="Ribonuclease H-like superfamily/Ribonuclease H"/>
    <property type="match status" value="1"/>
</dbReference>
<organism evidence="2 3">
    <name type="scientific">Arctia plantaginis</name>
    <name type="common">Wood tiger moth</name>
    <name type="synonym">Phalaena plantaginis</name>
    <dbReference type="NCBI Taxonomy" id="874455"/>
    <lineage>
        <taxon>Eukaryota</taxon>
        <taxon>Metazoa</taxon>
        <taxon>Ecdysozoa</taxon>
        <taxon>Arthropoda</taxon>
        <taxon>Hexapoda</taxon>
        <taxon>Insecta</taxon>
        <taxon>Pterygota</taxon>
        <taxon>Neoptera</taxon>
        <taxon>Endopterygota</taxon>
        <taxon>Lepidoptera</taxon>
        <taxon>Glossata</taxon>
        <taxon>Ditrysia</taxon>
        <taxon>Noctuoidea</taxon>
        <taxon>Erebidae</taxon>
        <taxon>Arctiinae</taxon>
        <taxon>Arctia</taxon>
    </lineage>
</organism>
<dbReference type="GO" id="GO:0003676">
    <property type="term" value="F:nucleic acid binding"/>
    <property type="evidence" value="ECO:0007669"/>
    <property type="project" value="InterPro"/>
</dbReference>
<keyword evidence="3" id="KW-1185">Reference proteome</keyword>
<evidence type="ECO:0000313" key="3">
    <source>
        <dbReference type="Proteomes" id="UP000494106"/>
    </source>
</evidence>
<protein>
    <recommendedName>
        <fullName evidence="1">Tc1-like transposase DDE domain-containing protein</fullName>
    </recommendedName>
</protein>
<gene>
    <name evidence="2" type="ORF">APLA_LOCUS16086</name>
</gene>
<dbReference type="PANTHER" id="PTHR33939:SF1">
    <property type="entry name" value="DUF4371 DOMAIN-CONTAINING PROTEIN"/>
    <property type="match status" value="1"/>
</dbReference>
<sequence length="148" mass="17264">MNFENYEKWLRTQLMPKLPPNSVVVVDNALYHNKQWDHAPTPNSKKADMQAWLTEKGIQYEETLLKPQLYNLIKANKERFKTFSIDRILAEQGHQVLRLPPYHPDLNPIEMAWSDIKQYVGSKNVKWSVTKCIELIQEKVLLMGNGTG</sequence>
<dbReference type="OrthoDB" id="2266637at2759"/>
<feature type="domain" description="Tc1-like transposase DDE" evidence="1">
    <location>
        <begin position="47"/>
        <end position="122"/>
    </location>
</feature>
<dbReference type="InterPro" id="IPR036397">
    <property type="entry name" value="RNaseH_sf"/>
</dbReference>
<dbReference type="AlphaFoldDB" id="A0A8S1BH03"/>
<accession>A0A8S1BH03</accession>
<proteinExistence type="predicted"/>
<dbReference type="InterPro" id="IPR038717">
    <property type="entry name" value="Tc1-like_DDE_dom"/>
</dbReference>
<dbReference type="Proteomes" id="UP000494106">
    <property type="component" value="Unassembled WGS sequence"/>
</dbReference>
<dbReference type="Pfam" id="PF13358">
    <property type="entry name" value="DDE_3"/>
    <property type="match status" value="1"/>
</dbReference>
<reference evidence="2 3" key="1">
    <citation type="submission" date="2020-04" db="EMBL/GenBank/DDBJ databases">
        <authorList>
            <person name="Wallbank WR R."/>
            <person name="Pardo Diaz C."/>
            <person name="Kozak K."/>
            <person name="Martin S."/>
            <person name="Jiggins C."/>
            <person name="Moest M."/>
            <person name="Warren A I."/>
            <person name="Byers J.R.P. K."/>
            <person name="Montejo-Kovacevich G."/>
            <person name="Yen C E."/>
        </authorList>
    </citation>
    <scope>NUCLEOTIDE SEQUENCE [LARGE SCALE GENOMIC DNA]</scope>
</reference>
<evidence type="ECO:0000313" key="2">
    <source>
        <dbReference type="EMBL" id="CAB3257584.1"/>
    </source>
</evidence>
<evidence type="ECO:0000259" key="1">
    <source>
        <dbReference type="Pfam" id="PF13358"/>
    </source>
</evidence>
<comment type="caution">
    <text evidence="2">The sequence shown here is derived from an EMBL/GenBank/DDBJ whole genome shotgun (WGS) entry which is preliminary data.</text>
</comment>
<name>A0A8S1BH03_ARCPL</name>
<dbReference type="EMBL" id="CADEBC010000591">
    <property type="protein sequence ID" value="CAB3257584.1"/>
    <property type="molecule type" value="Genomic_DNA"/>
</dbReference>